<proteinExistence type="predicted"/>
<dbReference type="OrthoDB" id="7950977at2"/>
<evidence type="ECO:0000313" key="2">
    <source>
        <dbReference type="Proteomes" id="UP000029839"/>
    </source>
</evidence>
<gene>
    <name evidence="1" type="ORF">N868_15455</name>
</gene>
<name>A0A0A0BT92_9CELL</name>
<reference evidence="1 2" key="1">
    <citation type="submission" date="2013-08" db="EMBL/GenBank/DDBJ databases">
        <title>Genome sequencing of Cellulomonas carbonis T26.</title>
        <authorList>
            <person name="Chen F."/>
            <person name="Li Y."/>
            <person name="Wang G."/>
        </authorList>
    </citation>
    <scope>NUCLEOTIDE SEQUENCE [LARGE SCALE GENOMIC DNA]</scope>
    <source>
        <strain evidence="1 2">T26</strain>
    </source>
</reference>
<reference evidence="1 2" key="2">
    <citation type="journal article" date="2015" name="Stand. Genomic Sci.">
        <title>Draft genome sequence of Cellulomonas carbonis T26(T) and comparative analysis of six Cellulomonas genomes.</title>
        <authorList>
            <person name="Zhuang W."/>
            <person name="Zhang S."/>
            <person name="Xia X."/>
            <person name="Wang G."/>
        </authorList>
    </citation>
    <scope>NUCLEOTIDE SEQUENCE [LARGE SCALE GENOMIC DNA]</scope>
    <source>
        <strain evidence="1 2">T26</strain>
    </source>
</reference>
<sequence>MLSGMPEDVSSLPEVVGRPAARALEAAGYHAPADLDGASEKTLLALHGVGPRAIRALREQGVELVP</sequence>
<dbReference type="AlphaFoldDB" id="A0A0A0BT92"/>
<comment type="caution">
    <text evidence="1">The sequence shown here is derived from an EMBL/GenBank/DDBJ whole genome shotgun (WGS) entry which is preliminary data.</text>
</comment>
<keyword evidence="2" id="KW-1185">Reference proteome</keyword>
<protein>
    <submittedName>
        <fullName evidence="1">DNA-binding protein</fullName>
    </submittedName>
</protein>
<evidence type="ECO:0000313" key="1">
    <source>
        <dbReference type="EMBL" id="KGM10374.1"/>
    </source>
</evidence>
<organism evidence="1 2">
    <name type="scientific">Cellulomonas carbonis T26</name>
    <dbReference type="NCBI Taxonomy" id="947969"/>
    <lineage>
        <taxon>Bacteria</taxon>
        <taxon>Bacillati</taxon>
        <taxon>Actinomycetota</taxon>
        <taxon>Actinomycetes</taxon>
        <taxon>Micrococcales</taxon>
        <taxon>Cellulomonadaceae</taxon>
        <taxon>Cellulomonas</taxon>
    </lineage>
</organism>
<dbReference type="EMBL" id="AXCY01000052">
    <property type="protein sequence ID" value="KGM10374.1"/>
    <property type="molecule type" value="Genomic_DNA"/>
</dbReference>
<accession>A0A0A0BT92</accession>
<dbReference type="Gene3D" id="1.10.150.20">
    <property type="entry name" value="5' to 3' exonuclease, C-terminal subdomain"/>
    <property type="match status" value="1"/>
</dbReference>
<keyword evidence="1" id="KW-0238">DNA-binding</keyword>
<dbReference type="GO" id="GO:0003677">
    <property type="term" value="F:DNA binding"/>
    <property type="evidence" value="ECO:0007669"/>
    <property type="project" value="UniProtKB-KW"/>
</dbReference>
<dbReference type="Proteomes" id="UP000029839">
    <property type="component" value="Unassembled WGS sequence"/>
</dbReference>